<dbReference type="Proteomes" id="UP000027058">
    <property type="component" value="Unassembled WGS sequence"/>
</dbReference>
<feature type="domain" description="N-acetyltransferase" evidence="1">
    <location>
        <begin position="16"/>
        <end position="163"/>
    </location>
</feature>
<dbReference type="SUPFAM" id="SSF55729">
    <property type="entry name" value="Acyl-CoA N-acyltransferases (Nat)"/>
    <property type="match status" value="1"/>
</dbReference>
<dbReference type="InterPro" id="IPR000182">
    <property type="entry name" value="GNAT_dom"/>
</dbReference>
<reference evidence="2 3" key="1">
    <citation type="submission" date="2014-01" db="EMBL/GenBank/DDBJ databases">
        <title>Comparative genomics of Fusobacterium necrophorum wild isolates.</title>
        <authorList>
            <person name="Kittichotirat W."/>
            <person name="Bumgarner R.E."/>
            <person name="Lawrence P."/>
        </authorList>
    </citation>
    <scope>NUCLEOTIDE SEQUENCE [LARGE SCALE GENOMIC DNA]</scope>
    <source>
        <strain evidence="2 3">DJ-2</strain>
    </source>
</reference>
<dbReference type="Pfam" id="PF00583">
    <property type="entry name" value="Acetyltransf_1"/>
    <property type="match status" value="1"/>
</dbReference>
<dbReference type="PANTHER" id="PTHR43305">
    <property type="entry name" value="FAMILY N-ACETYLTRANSFERASE, PUTATIVE (AFU_ORTHOLOGUE AFUA_2G01380)-RELATED"/>
    <property type="match status" value="1"/>
</dbReference>
<dbReference type="InterPro" id="IPR016181">
    <property type="entry name" value="Acyl_CoA_acyltransferase"/>
</dbReference>
<proteinExistence type="predicted"/>
<name>A0AB73C6J5_9FUSO</name>
<comment type="caution">
    <text evidence="2">The sequence shown here is derived from an EMBL/GenBank/DDBJ whole genome shotgun (WGS) entry which is preliminary data.</text>
</comment>
<dbReference type="EMBL" id="JAAH01000001">
    <property type="protein sequence ID" value="KDE73767.1"/>
    <property type="molecule type" value="Genomic_DNA"/>
</dbReference>
<organism evidence="2 3">
    <name type="scientific">Fusobacterium necrophorum DJ-2</name>
    <dbReference type="NCBI Taxonomy" id="1441737"/>
    <lineage>
        <taxon>Bacteria</taxon>
        <taxon>Fusobacteriati</taxon>
        <taxon>Fusobacteriota</taxon>
        <taxon>Fusobacteriia</taxon>
        <taxon>Fusobacteriales</taxon>
        <taxon>Fusobacteriaceae</taxon>
        <taxon>Fusobacterium</taxon>
    </lineage>
</organism>
<dbReference type="PROSITE" id="PS51186">
    <property type="entry name" value="GNAT"/>
    <property type="match status" value="1"/>
</dbReference>
<dbReference type="InterPro" id="IPR052777">
    <property type="entry name" value="Acetyltransferase_Enz"/>
</dbReference>
<gene>
    <name evidence="2" type="ORF">FUSO8_00295</name>
</gene>
<dbReference type="AlphaFoldDB" id="A0AB73C6J5"/>
<dbReference type="PANTHER" id="PTHR43305:SF1">
    <property type="entry name" value="FAMILY N-ACETYLTRANSFERASE, PUTATIVE (AFU_ORTHOLOGUE AFUA_2G01380)-RELATED"/>
    <property type="match status" value="1"/>
</dbReference>
<sequence>MIMMSIQIIYGYEKPEKVRVLFSEYIQMLISNDESFKEYLDIQNYDEEINDLEKKYGTPDGRLYLLYYDKELAGCIGLRKIDDENCEMKRLYIRQKFRGKNLGNILVKKIITEARDIGYSYMLLDTLPFLKSAIRLYEKYGFYKIERYNNNPMDNSIYMKLNL</sequence>
<evidence type="ECO:0000313" key="3">
    <source>
        <dbReference type="Proteomes" id="UP000027058"/>
    </source>
</evidence>
<dbReference type="GO" id="GO:0016747">
    <property type="term" value="F:acyltransferase activity, transferring groups other than amino-acyl groups"/>
    <property type="evidence" value="ECO:0007669"/>
    <property type="project" value="InterPro"/>
</dbReference>
<evidence type="ECO:0000313" key="2">
    <source>
        <dbReference type="EMBL" id="KDE73767.1"/>
    </source>
</evidence>
<protein>
    <submittedName>
        <fullName evidence="2">Acetyltransferase</fullName>
    </submittedName>
</protein>
<dbReference type="Gene3D" id="3.40.630.30">
    <property type="match status" value="1"/>
</dbReference>
<accession>A0AB73C6J5</accession>
<evidence type="ECO:0000259" key="1">
    <source>
        <dbReference type="PROSITE" id="PS51186"/>
    </source>
</evidence>
<dbReference type="CDD" id="cd04301">
    <property type="entry name" value="NAT_SF"/>
    <property type="match status" value="1"/>
</dbReference>